<dbReference type="PANTHER" id="PTHR30432:SF1">
    <property type="entry name" value="DNA-BINDING TRANSCRIPTIONAL DUAL REGULATOR MODE"/>
    <property type="match status" value="1"/>
</dbReference>
<dbReference type="InterPro" id="IPR036390">
    <property type="entry name" value="WH_DNA-bd_sf"/>
</dbReference>
<sequence>MTQIRAVRDVASEDGDDVRLSLRMRLGHGVRLGPGKIRLLEAIDDTGSISAAARSMGMSYRRAWLLVDSINQAMAEPVVESHSGGARGGGARLTPGGHEIIRLYKAMEEKALQAVATELDALGALARAPD</sequence>
<dbReference type="GO" id="GO:0003700">
    <property type="term" value="F:DNA-binding transcription factor activity"/>
    <property type="evidence" value="ECO:0007669"/>
    <property type="project" value="InterPro"/>
</dbReference>
<dbReference type="EMBL" id="JALJXV010000009">
    <property type="protein sequence ID" value="MCP1676383.1"/>
    <property type="molecule type" value="Genomic_DNA"/>
</dbReference>
<gene>
    <name evidence="2" type="ORF">J2T57_003544</name>
</gene>
<accession>A0AAE3KDJ5</accession>
<reference evidence="2" key="1">
    <citation type="submission" date="2022-03" db="EMBL/GenBank/DDBJ databases">
        <title>Genomic Encyclopedia of Type Strains, Phase III (KMG-III): the genomes of soil and plant-associated and newly described type strains.</title>
        <authorList>
            <person name="Whitman W."/>
        </authorList>
    </citation>
    <scope>NUCLEOTIDE SEQUENCE</scope>
    <source>
        <strain evidence="2">ANL 6-2</strain>
    </source>
</reference>
<comment type="caution">
    <text evidence="2">The sequence shown here is derived from an EMBL/GenBank/DDBJ whole genome shotgun (WGS) entry which is preliminary data.</text>
</comment>
<feature type="domain" description="HTH lysR-type" evidence="1">
    <location>
        <begin position="37"/>
        <end position="97"/>
    </location>
</feature>
<proteinExistence type="predicted"/>
<organism evidence="2 3">
    <name type="scientific">Natronocella acetinitrilica</name>
    <dbReference type="NCBI Taxonomy" id="414046"/>
    <lineage>
        <taxon>Bacteria</taxon>
        <taxon>Pseudomonadati</taxon>
        <taxon>Pseudomonadota</taxon>
        <taxon>Gammaproteobacteria</taxon>
        <taxon>Chromatiales</taxon>
        <taxon>Ectothiorhodospiraceae</taxon>
        <taxon>Natronocella</taxon>
    </lineage>
</organism>
<evidence type="ECO:0000313" key="2">
    <source>
        <dbReference type="EMBL" id="MCP1676383.1"/>
    </source>
</evidence>
<protein>
    <submittedName>
        <fullName evidence="2">Molybdate transport system regulatory protein</fullName>
    </submittedName>
</protein>
<dbReference type="AlphaFoldDB" id="A0AAE3KDJ5"/>
<dbReference type="Proteomes" id="UP001205843">
    <property type="component" value="Unassembled WGS sequence"/>
</dbReference>
<dbReference type="Gene3D" id="1.10.10.10">
    <property type="entry name" value="Winged helix-like DNA-binding domain superfamily/Winged helix DNA-binding domain"/>
    <property type="match status" value="1"/>
</dbReference>
<keyword evidence="3" id="KW-1185">Reference proteome</keyword>
<dbReference type="InterPro" id="IPR051815">
    <property type="entry name" value="Molybdate_resp_trans_reg"/>
</dbReference>
<name>A0AAE3KDJ5_9GAMM</name>
<dbReference type="InterPro" id="IPR000847">
    <property type="entry name" value="LysR_HTH_N"/>
</dbReference>
<evidence type="ECO:0000259" key="1">
    <source>
        <dbReference type="Pfam" id="PF00126"/>
    </source>
</evidence>
<dbReference type="PANTHER" id="PTHR30432">
    <property type="entry name" value="TRANSCRIPTIONAL REGULATOR MODE"/>
    <property type="match status" value="1"/>
</dbReference>
<dbReference type="SUPFAM" id="SSF46785">
    <property type="entry name" value="Winged helix' DNA-binding domain"/>
    <property type="match status" value="1"/>
</dbReference>
<evidence type="ECO:0000313" key="3">
    <source>
        <dbReference type="Proteomes" id="UP001205843"/>
    </source>
</evidence>
<dbReference type="Pfam" id="PF00126">
    <property type="entry name" value="HTH_1"/>
    <property type="match status" value="1"/>
</dbReference>
<dbReference type="InterPro" id="IPR036388">
    <property type="entry name" value="WH-like_DNA-bd_sf"/>
</dbReference>